<dbReference type="InterPro" id="IPR009229">
    <property type="entry name" value="AgrD"/>
</dbReference>
<dbReference type="EMBL" id="CP041372">
    <property type="protein sequence ID" value="QKS70591.1"/>
    <property type="molecule type" value="Genomic_DNA"/>
</dbReference>
<reference evidence="2" key="1">
    <citation type="submission" date="2019-07" db="EMBL/GenBank/DDBJ databases">
        <title>Bacillus alkalisoli sp. nov. isolated from saline soil.</title>
        <authorList>
            <person name="Sun J.-Q."/>
            <person name="Xu L."/>
        </authorList>
    </citation>
    <scope>NUCLEOTIDE SEQUENCE [LARGE SCALE GENOMIC DNA]</scope>
    <source>
        <strain evidence="2">M4U3P1</strain>
    </source>
</reference>
<organism evidence="1 2">
    <name type="scientific">Paenalkalicoccus suaedae</name>
    <dbReference type="NCBI Taxonomy" id="2592382"/>
    <lineage>
        <taxon>Bacteria</taxon>
        <taxon>Bacillati</taxon>
        <taxon>Bacillota</taxon>
        <taxon>Bacilli</taxon>
        <taxon>Bacillales</taxon>
        <taxon>Bacillaceae</taxon>
        <taxon>Paenalkalicoccus</taxon>
    </lineage>
</organism>
<keyword evidence="2" id="KW-1185">Reference proteome</keyword>
<sequence>MKRTAKAMSTVSKALGATFVQASSPLIHMPKIPSSLRKQK</sequence>
<evidence type="ECO:0000313" key="2">
    <source>
        <dbReference type="Proteomes" id="UP000318138"/>
    </source>
</evidence>
<dbReference type="AlphaFoldDB" id="A0A859FCS5"/>
<protein>
    <submittedName>
        <fullName evidence="1">Cyclic lactone autoinducer peptide</fullName>
    </submittedName>
</protein>
<evidence type="ECO:0000313" key="1">
    <source>
        <dbReference type="EMBL" id="QKS70591.1"/>
    </source>
</evidence>
<dbReference type="Proteomes" id="UP000318138">
    <property type="component" value="Chromosome"/>
</dbReference>
<gene>
    <name evidence="1" type="ORF">FLK61_27980</name>
</gene>
<accession>A0A859FCS5</accession>
<proteinExistence type="predicted"/>
<dbReference type="RefSeq" id="WP_176008626.1">
    <property type="nucleotide sequence ID" value="NZ_CP041372.2"/>
</dbReference>
<name>A0A859FCS5_9BACI</name>
<dbReference type="KEGG" id="psua:FLK61_27980"/>
<dbReference type="NCBIfam" id="TIGR04223">
    <property type="entry name" value="quorum_AgrD"/>
    <property type="match status" value="1"/>
</dbReference>